<dbReference type="Proteomes" id="UP000004508">
    <property type="component" value="Unassembled WGS sequence"/>
</dbReference>
<protein>
    <recommendedName>
        <fullName evidence="2">FtsK domain-containing protein</fullName>
    </recommendedName>
</protein>
<gene>
    <name evidence="3" type="ORF">Krac_7881</name>
</gene>
<evidence type="ECO:0000259" key="2">
    <source>
        <dbReference type="Pfam" id="PF01580"/>
    </source>
</evidence>
<reference evidence="3 4" key="1">
    <citation type="journal article" date="2011" name="Stand. Genomic Sci.">
        <title>Non-contiguous finished genome sequence and contextual data of the filamentous soil bacterium Ktedonobacter racemifer type strain (SOSP1-21).</title>
        <authorList>
            <person name="Chang Y.J."/>
            <person name="Land M."/>
            <person name="Hauser L."/>
            <person name="Chertkov O."/>
            <person name="Del Rio T.G."/>
            <person name="Nolan M."/>
            <person name="Copeland A."/>
            <person name="Tice H."/>
            <person name="Cheng J.F."/>
            <person name="Lucas S."/>
            <person name="Han C."/>
            <person name="Goodwin L."/>
            <person name="Pitluck S."/>
            <person name="Ivanova N."/>
            <person name="Ovchinikova G."/>
            <person name="Pati A."/>
            <person name="Chen A."/>
            <person name="Palaniappan K."/>
            <person name="Mavromatis K."/>
            <person name="Liolios K."/>
            <person name="Brettin T."/>
            <person name="Fiebig A."/>
            <person name="Rohde M."/>
            <person name="Abt B."/>
            <person name="Goker M."/>
            <person name="Detter J.C."/>
            <person name="Woyke T."/>
            <person name="Bristow J."/>
            <person name="Eisen J.A."/>
            <person name="Markowitz V."/>
            <person name="Hugenholtz P."/>
            <person name="Kyrpides N.C."/>
            <person name="Klenk H.P."/>
            <person name="Lapidus A."/>
        </authorList>
    </citation>
    <scope>NUCLEOTIDE SEQUENCE [LARGE SCALE GENOMIC DNA]</scope>
    <source>
        <strain evidence="4">DSM 44963</strain>
    </source>
</reference>
<feature type="domain" description="FtsK" evidence="2">
    <location>
        <begin position="196"/>
        <end position="293"/>
    </location>
</feature>
<sequence>MSEDIINQEQEEDYGNGLMDLSTGTPVEIATGFVGLPLLAGAAEALNLGWTGVAIGAVGAVTIGLVGKHVIDKERANGHNINIPIIEQFRNANWSALLGQIDEEGNIVAPQQETTAPASSPEPEIHQVDPDPEQTNESTEEANPFEASTAQTEATPPRITIDSIVSHTQRNNYEVYIGRSLTRPRNPAVKINFYKRHLKLIGASQHGKSSMAAALLDAIIRTHDPDRVQIALLDLENKTSRLFASAPHIVKMDVAGFPVRLHARNEDEVLRYLEYLLALVDYRYNNLSEEELEQQPLIIVYLEEFIDLKDYFKQRIDAVVPDEKERAKRDYARLVFCIKKLARRGLKVLVQFLMCAQVDYRDEDLQEALINVTSGMSFSVRVSAAQAAGFYQTQLLQRNAREDQVGQAVVEMPDCKDLILAPDYDLRARLKALNKQIQAQREREAPPVPVTSVVQEPLSRPSLPPAATRRLYALPKTRPFMEDLQPRKPEPELTEREQLYEKALKAWEGGAQSIRTMKEALDLNFNQARELLDEMEKLGLITRKSNAV</sequence>
<feature type="compositionally biased region" description="Acidic residues" evidence="1">
    <location>
        <begin position="130"/>
        <end position="140"/>
    </location>
</feature>
<dbReference type="InterPro" id="IPR002543">
    <property type="entry name" value="FtsK_dom"/>
</dbReference>
<feature type="region of interest" description="Disordered" evidence="1">
    <location>
        <begin position="111"/>
        <end position="164"/>
    </location>
</feature>
<evidence type="ECO:0000256" key="1">
    <source>
        <dbReference type="SAM" id="MobiDB-lite"/>
    </source>
</evidence>
<proteinExistence type="predicted"/>
<dbReference type="GO" id="GO:0003677">
    <property type="term" value="F:DNA binding"/>
    <property type="evidence" value="ECO:0007669"/>
    <property type="project" value="InterPro"/>
</dbReference>
<dbReference type="RefSeq" id="WP_007911023.1">
    <property type="nucleotide sequence ID" value="NZ_ADVG01000002.1"/>
</dbReference>
<dbReference type="GO" id="GO:0005524">
    <property type="term" value="F:ATP binding"/>
    <property type="evidence" value="ECO:0007669"/>
    <property type="project" value="InterPro"/>
</dbReference>
<evidence type="ECO:0000313" key="4">
    <source>
        <dbReference type="Proteomes" id="UP000004508"/>
    </source>
</evidence>
<accession>D6TLC8</accession>
<evidence type="ECO:0000313" key="3">
    <source>
        <dbReference type="EMBL" id="EFH86578.1"/>
    </source>
</evidence>
<dbReference type="InParanoid" id="D6TLC8"/>
<dbReference type="EMBL" id="ADVG01000002">
    <property type="protein sequence ID" value="EFH86578.1"/>
    <property type="molecule type" value="Genomic_DNA"/>
</dbReference>
<dbReference type="AlphaFoldDB" id="D6TLC8"/>
<dbReference type="Gene3D" id="3.40.50.300">
    <property type="entry name" value="P-loop containing nucleotide triphosphate hydrolases"/>
    <property type="match status" value="1"/>
</dbReference>
<dbReference type="STRING" id="485913.Krac_7881"/>
<dbReference type="Pfam" id="PF01580">
    <property type="entry name" value="FtsK_SpoIIIE"/>
    <property type="match status" value="1"/>
</dbReference>
<organism evidence="3 4">
    <name type="scientific">Ktedonobacter racemifer DSM 44963</name>
    <dbReference type="NCBI Taxonomy" id="485913"/>
    <lineage>
        <taxon>Bacteria</taxon>
        <taxon>Bacillati</taxon>
        <taxon>Chloroflexota</taxon>
        <taxon>Ktedonobacteria</taxon>
        <taxon>Ktedonobacterales</taxon>
        <taxon>Ktedonobacteraceae</taxon>
        <taxon>Ktedonobacter</taxon>
    </lineage>
</organism>
<name>D6TLC8_KTERA</name>
<keyword evidence="4" id="KW-1185">Reference proteome</keyword>
<dbReference type="InterPro" id="IPR027417">
    <property type="entry name" value="P-loop_NTPase"/>
</dbReference>
<comment type="caution">
    <text evidence="3">The sequence shown here is derived from an EMBL/GenBank/DDBJ whole genome shotgun (WGS) entry which is preliminary data.</text>
</comment>